<sequence length="276" mass="31658">MEMGYKQKVQQRKLVLKMMERSVIFFDIDGTLLNHDKKLPASTKEAVFTLKEQGHEVAIATGRAPFMYEELRKELDINTYVSYNGQYVVLNGEVLDTNPLSIPALLKLTETALVNDHPVVYMDHEDMRANVPEHSYIKESIKSLKIDHFPAHDPHYYEERDIFQTLLFCPEGEEKQYEEVFQDFDFIRWHPVSCDVVPKGGSKWRGIEKIVEKLGIPKERQYAFGDGLNDIEMLSMIHHGVAMGNGEEEVKAVAKYVTKSVEEDGILHGLKMVGLL</sequence>
<evidence type="ECO:0000313" key="2">
    <source>
        <dbReference type="Proteomes" id="UP000682111"/>
    </source>
</evidence>
<dbReference type="SFLD" id="SFLDS00003">
    <property type="entry name" value="Haloacid_Dehalogenase"/>
    <property type="match status" value="1"/>
</dbReference>
<dbReference type="SUPFAM" id="SSF56784">
    <property type="entry name" value="HAD-like"/>
    <property type="match status" value="1"/>
</dbReference>
<dbReference type="SFLD" id="SFLDG01140">
    <property type="entry name" value="C2.B:_Phosphomannomutase_and_P"/>
    <property type="match status" value="1"/>
</dbReference>
<dbReference type="InterPro" id="IPR000150">
    <property type="entry name" value="Cof"/>
</dbReference>
<dbReference type="PROSITE" id="PS01228">
    <property type="entry name" value="COF_1"/>
    <property type="match status" value="1"/>
</dbReference>
<gene>
    <name evidence="1" type="ORF">J27TS8_45450</name>
</gene>
<dbReference type="GO" id="GO:0005829">
    <property type="term" value="C:cytosol"/>
    <property type="evidence" value="ECO:0007669"/>
    <property type="project" value="TreeGrafter"/>
</dbReference>
<dbReference type="InterPro" id="IPR036412">
    <property type="entry name" value="HAD-like_sf"/>
</dbReference>
<dbReference type="Proteomes" id="UP000682111">
    <property type="component" value="Unassembled WGS sequence"/>
</dbReference>
<dbReference type="PANTHER" id="PTHR10000">
    <property type="entry name" value="PHOSPHOSERINE PHOSPHATASE"/>
    <property type="match status" value="1"/>
</dbReference>
<dbReference type="Gene3D" id="3.30.1240.10">
    <property type="match status" value="1"/>
</dbReference>
<dbReference type="GO" id="GO:0000287">
    <property type="term" value="F:magnesium ion binding"/>
    <property type="evidence" value="ECO:0007669"/>
    <property type="project" value="TreeGrafter"/>
</dbReference>
<dbReference type="EMBL" id="BORC01000017">
    <property type="protein sequence ID" value="GIN64552.1"/>
    <property type="molecule type" value="Genomic_DNA"/>
</dbReference>
<name>A0A920BWK1_9BACI</name>
<dbReference type="PANTHER" id="PTHR10000:SF25">
    <property type="entry name" value="PHOSPHATASE YKRA-RELATED"/>
    <property type="match status" value="1"/>
</dbReference>
<dbReference type="AlphaFoldDB" id="A0A920BWK1"/>
<organism evidence="1 2">
    <name type="scientific">Robertmurraya siralis</name>
    <dbReference type="NCBI Taxonomy" id="77777"/>
    <lineage>
        <taxon>Bacteria</taxon>
        <taxon>Bacillati</taxon>
        <taxon>Bacillota</taxon>
        <taxon>Bacilli</taxon>
        <taxon>Bacillales</taxon>
        <taxon>Bacillaceae</taxon>
        <taxon>Robertmurraya</taxon>
    </lineage>
</organism>
<dbReference type="NCBIfam" id="TIGR01484">
    <property type="entry name" value="HAD-SF-IIB"/>
    <property type="match status" value="1"/>
</dbReference>
<protein>
    <submittedName>
        <fullName evidence="1">Phosphatase</fullName>
    </submittedName>
</protein>
<dbReference type="GO" id="GO:0016791">
    <property type="term" value="F:phosphatase activity"/>
    <property type="evidence" value="ECO:0007669"/>
    <property type="project" value="UniProtKB-ARBA"/>
</dbReference>
<comment type="caution">
    <text evidence="1">The sequence shown here is derived from an EMBL/GenBank/DDBJ whole genome shotgun (WGS) entry which is preliminary data.</text>
</comment>
<dbReference type="CDD" id="cd07517">
    <property type="entry name" value="HAD_HPP"/>
    <property type="match status" value="1"/>
</dbReference>
<dbReference type="Pfam" id="PF08282">
    <property type="entry name" value="Hydrolase_3"/>
    <property type="match status" value="1"/>
</dbReference>
<dbReference type="Gene3D" id="3.40.50.1000">
    <property type="entry name" value="HAD superfamily/HAD-like"/>
    <property type="match status" value="1"/>
</dbReference>
<accession>A0A920BWK1</accession>
<dbReference type="SFLD" id="SFLDG01144">
    <property type="entry name" value="C2.B.4:_PGP_Like"/>
    <property type="match status" value="1"/>
</dbReference>
<keyword evidence="2" id="KW-1185">Reference proteome</keyword>
<reference evidence="1" key="1">
    <citation type="submission" date="2021-03" db="EMBL/GenBank/DDBJ databases">
        <title>Antimicrobial resistance genes in bacteria isolated from Japanese honey, and their potential for conferring macrolide and lincosamide resistance in the American foulbrood pathogen Paenibacillus larvae.</title>
        <authorList>
            <person name="Okamoto M."/>
            <person name="Kumagai M."/>
            <person name="Kanamori H."/>
            <person name="Takamatsu D."/>
        </authorList>
    </citation>
    <scope>NUCLEOTIDE SEQUENCE</scope>
    <source>
        <strain evidence="1">J27TS8</strain>
    </source>
</reference>
<evidence type="ECO:0000313" key="1">
    <source>
        <dbReference type="EMBL" id="GIN64552.1"/>
    </source>
</evidence>
<dbReference type="NCBIfam" id="TIGR00099">
    <property type="entry name" value="Cof-subfamily"/>
    <property type="match status" value="1"/>
</dbReference>
<dbReference type="InterPro" id="IPR023214">
    <property type="entry name" value="HAD_sf"/>
</dbReference>
<dbReference type="InterPro" id="IPR006379">
    <property type="entry name" value="HAD-SF_hydro_IIB"/>
</dbReference>
<proteinExistence type="predicted"/>